<keyword evidence="2" id="KW-0238">DNA-binding</keyword>
<keyword evidence="6" id="KW-1185">Reference proteome</keyword>
<name>A0A6I8LTM8_9PSEU</name>
<dbReference type="PANTHER" id="PTHR43537:SF24">
    <property type="entry name" value="GLUCONATE OPERON TRANSCRIPTIONAL REPRESSOR"/>
    <property type="match status" value="1"/>
</dbReference>
<dbReference type="AlphaFoldDB" id="A0A6I8LTM8"/>
<dbReference type="InterPro" id="IPR036390">
    <property type="entry name" value="WH_DNA-bd_sf"/>
</dbReference>
<dbReference type="Gene3D" id="1.10.10.10">
    <property type="entry name" value="Winged helix-like DNA-binding domain superfamily/Winged helix DNA-binding domain"/>
    <property type="match status" value="1"/>
</dbReference>
<evidence type="ECO:0000313" key="6">
    <source>
        <dbReference type="Proteomes" id="UP000399805"/>
    </source>
</evidence>
<dbReference type="Gene3D" id="1.20.120.530">
    <property type="entry name" value="GntR ligand-binding domain-like"/>
    <property type="match status" value="1"/>
</dbReference>
<keyword evidence="3" id="KW-0804">Transcription</keyword>
<dbReference type="SMART" id="SM00345">
    <property type="entry name" value="HTH_GNTR"/>
    <property type="match status" value="1"/>
</dbReference>
<dbReference type="PANTHER" id="PTHR43537">
    <property type="entry name" value="TRANSCRIPTIONAL REGULATOR, GNTR FAMILY"/>
    <property type="match status" value="1"/>
</dbReference>
<dbReference type="Pfam" id="PF00392">
    <property type="entry name" value="GntR"/>
    <property type="match status" value="1"/>
</dbReference>
<dbReference type="PROSITE" id="PS50949">
    <property type="entry name" value="HTH_GNTR"/>
    <property type="match status" value="1"/>
</dbReference>
<dbReference type="GO" id="GO:0003700">
    <property type="term" value="F:DNA-binding transcription factor activity"/>
    <property type="evidence" value="ECO:0007669"/>
    <property type="project" value="InterPro"/>
</dbReference>
<dbReference type="SUPFAM" id="SSF46785">
    <property type="entry name" value="Winged helix' DNA-binding domain"/>
    <property type="match status" value="1"/>
</dbReference>
<evidence type="ECO:0000259" key="4">
    <source>
        <dbReference type="PROSITE" id="PS50949"/>
    </source>
</evidence>
<sequence length="249" mass="27116">MRYGRFMATADLSAPALTGIRRLSALDTVRARIALAVELSLLKPGERLPANADIARALGVAEITVRRALESLAGDGLIERRRGRSGGTLVAADPPAERVREVGAYRESAPEVRDLIDHRLVLEVGLVQLVAKRSPDLPRLRTLVARMDTATGWAEFHELDAEFHRTVAAPAPAAVVAQYETVLAELYRFYLPYPMAKLRESNRDHARLVKALAAGDPDAAARVTRKHVRGLHQTMFVGLDAGDSATTDS</sequence>
<protein>
    <recommendedName>
        <fullName evidence="4">HTH gntR-type domain-containing protein</fullName>
    </recommendedName>
</protein>
<evidence type="ECO:0000256" key="1">
    <source>
        <dbReference type="ARBA" id="ARBA00023015"/>
    </source>
</evidence>
<dbReference type="InterPro" id="IPR008920">
    <property type="entry name" value="TF_FadR/GntR_C"/>
</dbReference>
<gene>
    <name evidence="5" type="ORF">AA23TX_04849</name>
</gene>
<keyword evidence="1" id="KW-0805">Transcription regulation</keyword>
<dbReference type="InterPro" id="IPR036388">
    <property type="entry name" value="WH-like_DNA-bd_sf"/>
</dbReference>
<organism evidence="5 6">
    <name type="scientific">Amycolatopsis camponoti</name>
    <dbReference type="NCBI Taxonomy" id="2606593"/>
    <lineage>
        <taxon>Bacteria</taxon>
        <taxon>Bacillati</taxon>
        <taxon>Actinomycetota</taxon>
        <taxon>Actinomycetes</taxon>
        <taxon>Pseudonocardiales</taxon>
        <taxon>Pseudonocardiaceae</taxon>
        <taxon>Amycolatopsis</taxon>
    </lineage>
</organism>
<feature type="domain" description="HTH gntR-type" evidence="4">
    <location>
        <begin position="23"/>
        <end position="93"/>
    </location>
</feature>
<evidence type="ECO:0000313" key="5">
    <source>
        <dbReference type="EMBL" id="VVJ19828.1"/>
    </source>
</evidence>
<dbReference type="GO" id="GO:0003677">
    <property type="term" value="F:DNA binding"/>
    <property type="evidence" value="ECO:0007669"/>
    <property type="project" value="UniProtKB-KW"/>
</dbReference>
<dbReference type="SMART" id="SM00895">
    <property type="entry name" value="FCD"/>
    <property type="match status" value="1"/>
</dbReference>
<dbReference type="InterPro" id="IPR000524">
    <property type="entry name" value="Tscrpt_reg_HTH_GntR"/>
</dbReference>
<reference evidence="5 6" key="1">
    <citation type="submission" date="2019-09" db="EMBL/GenBank/DDBJ databases">
        <authorList>
            <person name="Leyn A S."/>
        </authorList>
    </citation>
    <scope>NUCLEOTIDE SEQUENCE [LARGE SCALE GENOMIC DNA]</scope>
    <source>
        <strain evidence="5">AA231_1</strain>
    </source>
</reference>
<evidence type="ECO:0000256" key="3">
    <source>
        <dbReference type="ARBA" id="ARBA00023163"/>
    </source>
</evidence>
<dbReference type="SUPFAM" id="SSF48008">
    <property type="entry name" value="GntR ligand-binding domain-like"/>
    <property type="match status" value="1"/>
</dbReference>
<dbReference type="PRINTS" id="PR00035">
    <property type="entry name" value="HTHGNTR"/>
</dbReference>
<dbReference type="Pfam" id="PF07729">
    <property type="entry name" value="FCD"/>
    <property type="match status" value="1"/>
</dbReference>
<evidence type="ECO:0000256" key="2">
    <source>
        <dbReference type="ARBA" id="ARBA00023125"/>
    </source>
</evidence>
<proteinExistence type="predicted"/>
<dbReference type="InterPro" id="IPR011711">
    <property type="entry name" value="GntR_C"/>
</dbReference>
<accession>A0A6I8LTM8</accession>
<dbReference type="EMBL" id="CABVGP010000002">
    <property type="protein sequence ID" value="VVJ19828.1"/>
    <property type="molecule type" value="Genomic_DNA"/>
</dbReference>
<dbReference type="Proteomes" id="UP000399805">
    <property type="component" value="Unassembled WGS sequence"/>
</dbReference>